<name>A0A8H4B385_GIGMA</name>
<comment type="caution">
    <text evidence="1">The sequence shown here is derived from an EMBL/GenBank/DDBJ whole genome shotgun (WGS) entry which is preliminary data.</text>
</comment>
<organism evidence="1 2">
    <name type="scientific">Gigaspora margarita</name>
    <dbReference type="NCBI Taxonomy" id="4874"/>
    <lineage>
        <taxon>Eukaryota</taxon>
        <taxon>Fungi</taxon>
        <taxon>Fungi incertae sedis</taxon>
        <taxon>Mucoromycota</taxon>
        <taxon>Glomeromycotina</taxon>
        <taxon>Glomeromycetes</taxon>
        <taxon>Diversisporales</taxon>
        <taxon>Gigasporaceae</taxon>
        <taxon>Gigaspora</taxon>
    </lineage>
</organism>
<protein>
    <submittedName>
        <fullName evidence="1">Uncharacterized protein</fullName>
    </submittedName>
</protein>
<keyword evidence="2" id="KW-1185">Reference proteome</keyword>
<gene>
    <name evidence="1" type="ORF">F8M41_016532</name>
</gene>
<reference evidence="1 2" key="1">
    <citation type="journal article" date="2019" name="Environ. Microbiol.">
        <title>At the nexus of three kingdoms: the genome of the mycorrhizal fungus Gigaspora margarita provides insights into plant, endobacterial and fungal interactions.</title>
        <authorList>
            <person name="Venice F."/>
            <person name="Ghignone S."/>
            <person name="Salvioli di Fossalunga A."/>
            <person name="Amselem J."/>
            <person name="Novero M."/>
            <person name="Xianan X."/>
            <person name="Sedzielewska Toro K."/>
            <person name="Morin E."/>
            <person name="Lipzen A."/>
            <person name="Grigoriev I.V."/>
            <person name="Henrissat B."/>
            <person name="Martin F.M."/>
            <person name="Bonfante P."/>
        </authorList>
    </citation>
    <scope>NUCLEOTIDE SEQUENCE [LARGE SCALE GENOMIC DNA]</scope>
    <source>
        <strain evidence="1 2">BEG34</strain>
    </source>
</reference>
<accession>A0A8H4B385</accession>
<evidence type="ECO:0000313" key="2">
    <source>
        <dbReference type="Proteomes" id="UP000439903"/>
    </source>
</evidence>
<dbReference type="AlphaFoldDB" id="A0A8H4B385"/>
<dbReference type="Proteomes" id="UP000439903">
    <property type="component" value="Unassembled WGS sequence"/>
</dbReference>
<dbReference type="EMBL" id="WTPW01000037">
    <property type="protein sequence ID" value="KAF0555918.1"/>
    <property type="molecule type" value="Genomic_DNA"/>
</dbReference>
<proteinExistence type="predicted"/>
<sequence length="68" mass="7598">MEVQDREEFVTAVICCKNSITVPIVTWQKSSRPRRIVAAASRNILIHQGKPKIADFGASKQISRKSTT</sequence>
<evidence type="ECO:0000313" key="1">
    <source>
        <dbReference type="EMBL" id="KAF0555918.1"/>
    </source>
</evidence>